<evidence type="ECO:0000313" key="4">
    <source>
        <dbReference type="Proteomes" id="UP000636800"/>
    </source>
</evidence>
<dbReference type="InterPro" id="IPR053316">
    <property type="entry name" value="Epigenetic_reg_gene_expr"/>
</dbReference>
<reference evidence="3 4" key="1">
    <citation type="journal article" date="2020" name="Nat. Food">
        <title>A phased Vanilla planifolia genome enables genetic improvement of flavour and production.</title>
        <authorList>
            <person name="Hasing T."/>
            <person name="Tang H."/>
            <person name="Brym M."/>
            <person name="Khazi F."/>
            <person name="Huang T."/>
            <person name="Chambers A.H."/>
        </authorList>
    </citation>
    <scope>NUCLEOTIDE SEQUENCE [LARGE SCALE GENOMIC DNA]</scope>
    <source>
        <tissue evidence="3">Leaf</tissue>
    </source>
</reference>
<dbReference type="InterPro" id="IPR000504">
    <property type="entry name" value="RRM_dom"/>
</dbReference>
<dbReference type="CDD" id="cd00590">
    <property type="entry name" value="RRM_SF"/>
    <property type="match status" value="1"/>
</dbReference>
<dbReference type="EMBL" id="JADCNL010000001">
    <property type="protein sequence ID" value="KAG0497238.1"/>
    <property type="molecule type" value="Genomic_DNA"/>
</dbReference>
<protein>
    <recommendedName>
        <fullName evidence="2">RRM domain-containing protein</fullName>
    </recommendedName>
</protein>
<dbReference type="Gene3D" id="3.30.70.330">
    <property type="match status" value="1"/>
</dbReference>
<dbReference type="InterPro" id="IPR012677">
    <property type="entry name" value="Nucleotide-bd_a/b_plait_sf"/>
</dbReference>
<dbReference type="Proteomes" id="UP000636800">
    <property type="component" value="Chromosome 1"/>
</dbReference>
<sequence length="223" mass="25389">MLSAPSLTDFGRDLGRGRGCREDREAESKGVDSDLERKRRFLIRKSVNCKAIFPMEKLSNNVEQSKKEYADFMDKVKRTVLLDNLSHEVTATVIKSALEQYGNVINVEFVPNFAIPYDIPQSALVEMEDALQASKVIKTMRGYPFMISGMPRPARAQPATDMFADRPPLPGRKLQLEEEVKLAKQQEEMVQSNYKKYEMIELLLQDGIPGKLARHYGMNLSEE</sequence>
<dbReference type="OrthoDB" id="1699231at2759"/>
<dbReference type="GO" id="GO:0003723">
    <property type="term" value="F:RNA binding"/>
    <property type="evidence" value="ECO:0007669"/>
    <property type="project" value="UniProtKB-UniRule"/>
</dbReference>
<name>A0A835S4F5_VANPL</name>
<comment type="caution">
    <text evidence="3">The sequence shown here is derived from an EMBL/GenBank/DDBJ whole genome shotgun (WGS) entry which is preliminary data.</text>
</comment>
<evidence type="ECO:0000259" key="2">
    <source>
        <dbReference type="PROSITE" id="PS50102"/>
    </source>
</evidence>
<proteinExistence type="predicted"/>
<dbReference type="SUPFAM" id="SSF54928">
    <property type="entry name" value="RNA-binding domain, RBD"/>
    <property type="match status" value="1"/>
</dbReference>
<keyword evidence="1" id="KW-0694">RNA-binding</keyword>
<dbReference type="PANTHER" id="PTHR36309:SF1">
    <property type="entry name" value="RNA-BINDING (RRM_RBD_RNP MOTIFS) FAMILY PROTEIN"/>
    <property type="match status" value="1"/>
</dbReference>
<evidence type="ECO:0000313" key="3">
    <source>
        <dbReference type="EMBL" id="KAG0497238.1"/>
    </source>
</evidence>
<accession>A0A835S4F5</accession>
<dbReference type="PANTHER" id="PTHR36309">
    <property type="entry name" value="RNA-BINDING (RRM/RBD/RNP MOTIFS) FAMILY PROTEIN"/>
    <property type="match status" value="1"/>
</dbReference>
<keyword evidence="4" id="KW-1185">Reference proteome</keyword>
<dbReference type="PROSITE" id="PS50102">
    <property type="entry name" value="RRM"/>
    <property type="match status" value="1"/>
</dbReference>
<feature type="domain" description="RRM" evidence="2">
    <location>
        <begin position="78"/>
        <end position="161"/>
    </location>
</feature>
<evidence type="ECO:0000256" key="1">
    <source>
        <dbReference type="PROSITE-ProRule" id="PRU00176"/>
    </source>
</evidence>
<dbReference type="Pfam" id="PF00076">
    <property type="entry name" value="RRM_1"/>
    <property type="match status" value="1"/>
</dbReference>
<gene>
    <name evidence="3" type="ORF">HPP92_001929</name>
</gene>
<dbReference type="InterPro" id="IPR035979">
    <property type="entry name" value="RBD_domain_sf"/>
</dbReference>
<organism evidence="3 4">
    <name type="scientific">Vanilla planifolia</name>
    <name type="common">Vanilla</name>
    <dbReference type="NCBI Taxonomy" id="51239"/>
    <lineage>
        <taxon>Eukaryota</taxon>
        <taxon>Viridiplantae</taxon>
        <taxon>Streptophyta</taxon>
        <taxon>Embryophyta</taxon>
        <taxon>Tracheophyta</taxon>
        <taxon>Spermatophyta</taxon>
        <taxon>Magnoliopsida</taxon>
        <taxon>Liliopsida</taxon>
        <taxon>Asparagales</taxon>
        <taxon>Orchidaceae</taxon>
        <taxon>Vanilloideae</taxon>
        <taxon>Vanilleae</taxon>
        <taxon>Vanilla</taxon>
    </lineage>
</organism>
<dbReference type="AlphaFoldDB" id="A0A835S4F5"/>